<accession>A0A516X6X5</accession>
<evidence type="ECO:0000256" key="7">
    <source>
        <dbReference type="SAM" id="Phobius"/>
    </source>
</evidence>
<feature type="transmembrane region" description="Helical" evidence="7">
    <location>
        <begin position="113"/>
        <end position="132"/>
    </location>
</feature>
<dbReference type="Proteomes" id="UP000317344">
    <property type="component" value="Chromosome"/>
</dbReference>
<keyword evidence="3 7" id="KW-0812">Transmembrane</keyword>
<evidence type="ECO:0000256" key="3">
    <source>
        <dbReference type="ARBA" id="ARBA00022692"/>
    </source>
</evidence>
<reference evidence="9 10" key="1">
    <citation type="submission" date="2019-07" db="EMBL/GenBank/DDBJ databases">
        <title>Tomitella cavernea sp. nov., an actinomycete isolated from soil.</title>
        <authorList>
            <person name="Cheng J."/>
        </authorList>
    </citation>
    <scope>NUCLEOTIDE SEQUENCE [LARGE SCALE GENOMIC DNA]</scope>
    <source>
        <strain evidence="9 10">HY188</strain>
    </source>
</reference>
<evidence type="ECO:0000256" key="4">
    <source>
        <dbReference type="ARBA" id="ARBA00022801"/>
    </source>
</evidence>
<evidence type="ECO:0000256" key="1">
    <source>
        <dbReference type="ARBA" id="ARBA00004651"/>
    </source>
</evidence>
<gene>
    <name evidence="9" type="ORF">FO059_17265</name>
</gene>
<sequence>MTAALAALDGASIDGSLYLDVNDFARDTGWLHGFMTAFTDIGLAIFALIMVIAWWRARRRGPAAMAAALAVPVATVAAYIVSDLVKSVFDETRPCHVYPRALVLGGCDPVNDYAFPSNHSVIVAAAAAGLFLVEKRWGVVAAVVALVLGFSRVYVGAHYPHDVVAGLVGGAIVGLVVAFVVARLLRPVVRGLTRTPLRPLVSAG</sequence>
<reference evidence="9 10" key="2">
    <citation type="submission" date="2019-07" db="EMBL/GenBank/DDBJ databases">
        <authorList>
            <person name="Huang Y."/>
        </authorList>
    </citation>
    <scope>NUCLEOTIDE SEQUENCE [LARGE SCALE GENOMIC DNA]</scope>
    <source>
        <strain evidence="9 10">HY188</strain>
    </source>
</reference>
<dbReference type="InterPro" id="IPR036938">
    <property type="entry name" value="PAP2/HPO_sf"/>
</dbReference>
<dbReference type="SMART" id="SM00014">
    <property type="entry name" value="acidPPc"/>
    <property type="match status" value="1"/>
</dbReference>
<dbReference type="KEGG" id="toy:FO059_17265"/>
<feature type="domain" description="Phosphatidic acid phosphatase type 2/haloperoxidase" evidence="8">
    <location>
        <begin position="63"/>
        <end position="178"/>
    </location>
</feature>
<organism evidence="9 10">
    <name type="scientific">Tomitella fengzijianii</name>
    <dbReference type="NCBI Taxonomy" id="2597660"/>
    <lineage>
        <taxon>Bacteria</taxon>
        <taxon>Bacillati</taxon>
        <taxon>Actinomycetota</taxon>
        <taxon>Actinomycetes</taxon>
        <taxon>Mycobacteriales</taxon>
        <taxon>Tomitella</taxon>
    </lineage>
</organism>
<comment type="subcellular location">
    <subcellularLocation>
        <location evidence="1">Cell membrane</location>
        <topology evidence="1">Multi-pass membrane protein</topology>
    </subcellularLocation>
</comment>
<keyword evidence="4" id="KW-0378">Hydrolase</keyword>
<evidence type="ECO:0000313" key="9">
    <source>
        <dbReference type="EMBL" id="QDQ98763.1"/>
    </source>
</evidence>
<dbReference type="AlphaFoldDB" id="A0A516X6X5"/>
<evidence type="ECO:0000259" key="8">
    <source>
        <dbReference type="SMART" id="SM00014"/>
    </source>
</evidence>
<keyword evidence="2" id="KW-1003">Cell membrane</keyword>
<dbReference type="GO" id="GO:0005886">
    <property type="term" value="C:plasma membrane"/>
    <property type="evidence" value="ECO:0007669"/>
    <property type="project" value="UniProtKB-SubCell"/>
</dbReference>
<dbReference type="RefSeq" id="WP_143910167.1">
    <property type="nucleotide sequence ID" value="NZ_CP041765.1"/>
</dbReference>
<dbReference type="GO" id="GO:0016787">
    <property type="term" value="F:hydrolase activity"/>
    <property type="evidence" value="ECO:0007669"/>
    <property type="project" value="UniProtKB-KW"/>
</dbReference>
<dbReference type="PANTHER" id="PTHR14969">
    <property type="entry name" value="SPHINGOSINE-1-PHOSPHATE PHOSPHOHYDROLASE"/>
    <property type="match status" value="1"/>
</dbReference>
<feature type="transmembrane region" description="Helical" evidence="7">
    <location>
        <begin position="139"/>
        <end position="157"/>
    </location>
</feature>
<feature type="transmembrane region" description="Helical" evidence="7">
    <location>
        <begin position="163"/>
        <end position="185"/>
    </location>
</feature>
<evidence type="ECO:0000313" key="10">
    <source>
        <dbReference type="Proteomes" id="UP000317344"/>
    </source>
</evidence>
<dbReference type="InterPro" id="IPR000326">
    <property type="entry name" value="PAP2/HPO"/>
</dbReference>
<keyword evidence="6 7" id="KW-0472">Membrane</keyword>
<name>A0A516X6X5_9ACTN</name>
<dbReference type="Gene3D" id="1.20.144.10">
    <property type="entry name" value="Phosphatidic acid phosphatase type 2/haloperoxidase"/>
    <property type="match status" value="2"/>
</dbReference>
<keyword evidence="10" id="KW-1185">Reference proteome</keyword>
<dbReference type="Pfam" id="PF01569">
    <property type="entry name" value="PAP2"/>
    <property type="match status" value="1"/>
</dbReference>
<feature type="transmembrane region" description="Helical" evidence="7">
    <location>
        <begin position="62"/>
        <end position="81"/>
    </location>
</feature>
<protein>
    <submittedName>
        <fullName evidence="9">Phosphatase PAP2 family protein</fullName>
    </submittedName>
</protein>
<dbReference type="SUPFAM" id="SSF48317">
    <property type="entry name" value="Acid phosphatase/Vanadium-dependent haloperoxidase"/>
    <property type="match status" value="1"/>
</dbReference>
<dbReference type="OrthoDB" id="5243958at2"/>
<dbReference type="EMBL" id="CP041765">
    <property type="protein sequence ID" value="QDQ98763.1"/>
    <property type="molecule type" value="Genomic_DNA"/>
</dbReference>
<evidence type="ECO:0000256" key="2">
    <source>
        <dbReference type="ARBA" id="ARBA00022475"/>
    </source>
</evidence>
<keyword evidence="5 7" id="KW-1133">Transmembrane helix</keyword>
<dbReference type="PANTHER" id="PTHR14969:SF62">
    <property type="entry name" value="DECAPRENYLPHOSPHORYL-5-PHOSPHORIBOSE PHOSPHATASE RV3807C-RELATED"/>
    <property type="match status" value="1"/>
</dbReference>
<feature type="transmembrane region" description="Helical" evidence="7">
    <location>
        <begin position="30"/>
        <end position="55"/>
    </location>
</feature>
<evidence type="ECO:0000256" key="5">
    <source>
        <dbReference type="ARBA" id="ARBA00022989"/>
    </source>
</evidence>
<proteinExistence type="predicted"/>
<evidence type="ECO:0000256" key="6">
    <source>
        <dbReference type="ARBA" id="ARBA00023136"/>
    </source>
</evidence>